<protein>
    <submittedName>
        <fullName evidence="2">Uncharacterized protein</fullName>
    </submittedName>
</protein>
<evidence type="ECO:0000313" key="2">
    <source>
        <dbReference type="EMBL" id="SKA15815.1"/>
    </source>
</evidence>
<organism evidence="2 3">
    <name type="scientific">Fibrobacter intestinalis</name>
    <dbReference type="NCBI Taxonomy" id="28122"/>
    <lineage>
        <taxon>Bacteria</taxon>
        <taxon>Pseudomonadati</taxon>
        <taxon>Fibrobacterota</taxon>
        <taxon>Fibrobacteria</taxon>
        <taxon>Fibrobacterales</taxon>
        <taxon>Fibrobacteraceae</taxon>
        <taxon>Fibrobacter</taxon>
    </lineage>
</organism>
<dbReference type="RefSeq" id="WP_143394488.1">
    <property type="nucleotide sequence ID" value="NZ_FUWU01000076.1"/>
</dbReference>
<feature type="compositionally biased region" description="Basic and acidic residues" evidence="1">
    <location>
        <begin position="355"/>
        <end position="378"/>
    </location>
</feature>
<evidence type="ECO:0000256" key="1">
    <source>
        <dbReference type="SAM" id="MobiDB-lite"/>
    </source>
</evidence>
<dbReference type="AlphaFoldDB" id="A0A1T4RIM3"/>
<sequence length="474" mass="52685">MKTLLLAFLFVPLFAQESRWDYVSLDGFKTSDRIVVAPMRDAESGGVLEIDISQITKNTNLEGGALTGNFVYGAIKDSRMLNTDLGAIADYYEWTERTVEGHLGGTKMSDDRNLLMGRCWAIAVYNLYAYFYGTLWTGKSNAITQDEIVFWGKVFQKGSEPNAPEKDSINNIFEKGTASGVGDDVVRFFVDFIFDDNNAKLQTDVSFEYYREQLRKGKPIPISFVKWDGGHFALVVGLATDAQGGTLIRVANVDNFGNVIYAPINTIAATAISYEIPTKFKTTEQLYPVNKDSDGDGVVDFDEAYRFHTDVHDWDSDDDGISDFNEIYSYTIRNPIDANEGRRFQMADIVDADGDLLRPEKDADSDNDGVKDGDEDKNGNGIYEPNLGESDPYSKKINAVEDVPGDFTFYARRYFALNDGSICFLGLRGCRVASEGNLNGSAVNIGARSTLESVHAKNGKVWLRDAANVQFVYM</sequence>
<proteinExistence type="predicted"/>
<name>A0A1T4RIM3_9BACT</name>
<accession>A0A1T4RIM3</accession>
<gene>
    <name evidence="2" type="ORF">SAMN02745108_02732</name>
</gene>
<feature type="region of interest" description="Disordered" evidence="1">
    <location>
        <begin position="355"/>
        <end position="390"/>
    </location>
</feature>
<dbReference type="Proteomes" id="UP000190449">
    <property type="component" value="Unassembled WGS sequence"/>
</dbReference>
<dbReference type="EMBL" id="FUWU01000076">
    <property type="protein sequence ID" value="SKA15815.1"/>
    <property type="molecule type" value="Genomic_DNA"/>
</dbReference>
<evidence type="ECO:0000313" key="3">
    <source>
        <dbReference type="Proteomes" id="UP000190449"/>
    </source>
</evidence>
<reference evidence="2 3" key="1">
    <citation type="submission" date="2017-02" db="EMBL/GenBank/DDBJ databases">
        <authorList>
            <person name="Peterson S.W."/>
        </authorList>
    </citation>
    <scope>NUCLEOTIDE SEQUENCE [LARGE SCALE GENOMIC DNA]</scope>
    <source>
        <strain evidence="2 3">ATCC 43854</strain>
    </source>
</reference>